<dbReference type="EMBL" id="KJ094027">
    <property type="protein sequence ID" value="AHL18975.1"/>
    <property type="molecule type" value="Genomic_DNA"/>
</dbReference>
<sequence>MAVNIRFPDGTVRPLYDVKPNAYNRGELLEIIYEMLNEAVKSEIDVFRNKNPKPVNSITYPYMTFEVDNAKVDDNEHGTMVAVDCELFDRGTTSDMIDKYTDMLNNELDHKRHSYEDYWVKTELERDRDIPDETDKELLRRMVALTFYIERNDS</sequence>
<accession>A0A059T864</accession>
<proteinExistence type="predicted"/>
<evidence type="ECO:0000313" key="1">
    <source>
        <dbReference type="EMBL" id="AHL18975.1"/>
    </source>
</evidence>
<reference evidence="1" key="1">
    <citation type="journal article" date="2014" name="Appl. Environ. Microbiol.">
        <title>Comparative genomic and morphological analysis of Listeria phages isolated from farm environments.</title>
        <authorList>
            <person name="Denes T."/>
            <person name="Vongkamjan K."/>
            <person name="Ackermann H.W."/>
            <person name="Moreno Switt A.I."/>
            <person name="Wiedmann M."/>
            <person name="den Bakker H.C."/>
        </authorList>
    </citation>
    <scope>NUCLEOTIDE SEQUENCE</scope>
</reference>
<protein>
    <submittedName>
        <fullName evidence="1">Uncharacterized protein</fullName>
    </submittedName>
</protein>
<name>A0A059T864_9CAUD</name>
<gene>
    <name evidence="1" type="ORF">LP083-1_010</name>
</gene>
<organism evidence="1">
    <name type="scientific">Listeria phage LP-083-1</name>
    <dbReference type="NCBI Taxonomy" id="1458854"/>
    <lineage>
        <taxon>Viruses</taxon>
        <taxon>Duplodnaviria</taxon>
        <taxon>Heunggongvirae</taxon>
        <taxon>Uroviricota</taxon>
        <taxon>Caudoviricetes</taxon>
    </lineage>
</organism>